<dbReference type="GO" id="GO:0006400">
    <property type="term" value="P:tRNA modification"/>
    <property type="evidence" value="ECO:0007669"/>
    <property type="project" value="InterPro"/>
</dbReference>
<dbReference type="InterPro" id="IPR007537">
    <property type="entry name" value="tRNAHis_GuaTrfase_Thg1"/>
</dbReference>
<organism evidence="2 3">
    <name type="scientific">Caulobacter phage CcrColossus</name>
    <dbReference type="NCBI Taxonomy" id="1211640"/>
    <lineage>
        <taxon>Viruses</taxon>
        <taxon>Duplodnaviria</taxon>
        <taxon>Heunggongvirae</taxon>
        <taxon>Uroviricota</taxon>
        <taxon>Caudoviricetes</taxon>
        <taxon>Jeanschmidtviridae</taxon>
        <taxon>Colossusvirus</taxon>
        <taxon>Colossusvirus colossus</taxon>
    </lineage>
</organism>
<dbReference type="Proteomes" id="UP000000463">
    <property type="component" value="Segment"/>
</dbReference>
<evidence type="ECO:0000313" key="3">
    <source>
        <dbReference type="Proteomes" id="UP000000463"/>
    </source>
</evidence>
<dbReference type="Pfam" id="PF04446">
    <property type="entry name" value="Thg1"/>
    <property type="match status" value="1"/>
</dbReference>
<sequence length="279" mass="31985">MASKDDLGDRMKEYEFHETGRRFLSMLPVYARIDGRGFSKFTRGMAKPFDPRMSAAMIETTKYLVQHTGALIGYTQSDEISLVWKAPDYKSSIFFNGKITKMTSVLAGLATAAFGKEIRGWTPYEDRLPCFDARVLQLPQDYEAANMLLWRTLDAERNAVSMLAQAHFSHKELQHKTQRQMHEMLDAKGIKLTDFPEGVQRGTFVRRVTYDHPTMMIDIETIPGPTFVPSTVKRSKVDVIPMPSFRYVRNRTEVVFDAAAPDHLETLERWERMTGEADD</sequence>
<dbReference type="PANTHER" id="PTHR12729">
    <property type="entry name" value="TRNA(HIS) GUANYLYLTRANSFERASE-RELATED"/>
    <property type="match status" value="1"/>
</dbReference>
<dbReference type="InterPro" id="IPR024956">
    <property type="entry name" value="tRNAHis_GuaTrfase_cat"/>
</dbReference>
<evidence type="ECO:0000259" key="1">
    <source>
        <dbReference type="Pfam" id="PF04446"/>
    </source>
</evidence>
<reference evidence="2 3" key="1">
    <citation type="journal article" date="2012" name="BMC Genomics">
        <title>The Caulobacter crescentus phage phiCbK: genomics of a canonical phage.</title>
        <authorList>
            <person name="Gill J.J."/>
            <person name="Berry J.D."/>
            <person name="Russell W.K."/>
            <person name="Lessor L."/>
            <person name="Escobar Garcia D.A."/>
            <person name="Hernandez D."/>
            <person name="Kane A."/>
            <person name="Keene J."/>
            <person name="Maddox M."/>
            <person name="Martin R."/>
            <person name="Mohan S."/>
            <person name="Thorn A.M."/>
            <person name="Russell D.H."/>
            <person name="Young R."/>
        </authorList>
    </citation>
    <scope>NUCLEOTIDE SEQUENCE [LARGE SCALE GENOMIC DNA]</scope>
</reference>
<dbReference type="GeneID" id="13995228"/>
<dbReference type="PANTHER" id="PTHR12729:SF1">
    <property type="entry name" value="TRNAHIS GUANYLYLTRANSFERASE CATALYTIC DOMAIN-CONTAINING PROTEIN"/>
    <property type="match status" value="1"/>
</dbReference>
<feature type="domain" description="tRNAHis guanylyltransferase catalytic" evidence="1">
    <location>
        <begin position="9"/>
        <end position="139"/>
    </location>
</feature>
<gene>
    <name evidence="2" type="ORF">CcrColossus_gp300</name>
</gene>
<dbReference type="GO" id="GO:0000287">
    <property type="term" value="F:magnesium ion binding"/>
    <property type="evidence" value="ECO:0007669"/>
    <property type="project" value="InterPro"/>
</dbReference>
<keyword evidence="2" id="KW-0808">Transferase</keyword>
<accession>K4JUY6</accession>
<proteinExistence type="predicted"/>
<dbReference type="Gene3D" id="3.30.70.3000">
    <property type="match status" value="1"/>
</dbReference>
<dbReference type="KEGG" id="vg:13995228"/>
<protein>
    <submittedName>
        <fullName evidence="2">Putative tRNA-His guanylyltransferase protein</fullName>
    </submittedName>
</protein>
<evidence type="ECO:0000313" key="2">
    <source>
        <dbReference type="EMBL" id="AFU88170.1"/>
    </source>
</evidence>
<dbReference type="OrthoDB" id="8398at10239"/>
<keyword evidence="3" id="KW-1185">Reference proteome</keyword>
<keyword evidence="2" id="KW-0548">Nucleotidyltransferase</keyword>
<dbReference type="GO" id="GO:0008193">
    <property type="term" value="F:tRNA guanylyltransferase activity"/>
    <property type="evidence" value="ECO:0007669"/>
    <property type="project" value="InterPro"/>
</dbReference>
<dbReference type="EMBL" id="JX100810">
    <property type="protein sequence ID" value="AFU88170.1"/>
    <property type="molecule type" value="Genomic_DNA"/>
</dbReference>
<dbReference type="InterPro" id="IPR038469">
    <property type="entry name" value="tRNAHis_GuaTrfase_Thg1_sf"/>
</dbReference>
<dbReference type="RefSeq" id="YP_006988534.1">
    <property type="nucleotide sequence ID" value="NC_019406.1"/>
</dbReference>
<name>K4JUY6_9CAUD</name>